<name>A0ABD4KVF8_VIBAN</name>
<dbReference type="Gene3D" id="2.70.240.20">
    <property type="entry name" value="Leukocidin/Hemolysin toxin, cytolysin domain"/>
    <property type="match status" value="1"/>
</dbReference>
<evidence type="ECO:0000259" key="1">
    <source>
        <dbReference type="Pfam" id="PF16458"/>
    </source>
</evidence>
<dbReference type="Proteomes" id="UP000722957">
    <property type="component" value="Unassembled WGS sequence"/>
</dbReference>
<proteinExistence type="predicted"/>
<dbReference type="Gene3D" id="2.100.10.30">
    <property type="entry name" value="Jacalin-like lectin domain"/>
    <property type="match status" value="1"/>
</dbReference>
<feature type="domain" description="Hemolysin beta-prism lectin" evidence="1">
    <location>
        <begin position="82"/>
        <end position="131"/>
    </location>
</feature>
<dbReference type="EMBL" id="RDOM01000960">
    <property type="protein sequence ID" value="MBF4275199.1"/>
    <property type="molecule type" value="Genomic_DNA"/>
</dbReference>
<feature type="non-terminal residue" evidence="2">
    <location>
        <position position="1"/>
    </location>
</feature>
<protein>
    <submittedName>
        <fullName evidence="2">Hemolysin</fullName>
    </submittedName>
</protein>
<sequence>ANDIHQCLDGQSLGQLQTCSSSLSQRWEWIENSDKLSNVFSHELLGHDKTSGELGLYADGNDQVSVRTITAYTNVFHSDSESAVFGFTSGPLALQDVGQSGTLYIRHGAAIDAIGTQANAMQGGESGSLTEID</sequence>
<comment type="caution">
    <text evidence="2">The sequence shown here is derived from an EMBL/GenBank/DDBJ whole genome shotgun (WGS) entry which is preliminary data.</text>
</comment>
<dbReference type="InterPro" id="IPR032496">
    <property type="entry name" value="Hemolysin_beta-prism_lec"/>
</dbReference>
<dbReference type="Pfam" id="PF16458">
    <property type="entry name" value="Beta-prism_lec"/>
    <property type="match status" value="1"/>
</dbReference>
<gene>
    <name evidence="2" type="ORF">EAY07_24955</name>
</gene>
<dbReference type="SUPFAM" id="SSF50370">
    <property type="entry name" value="Ricin B-like lectins"/>
    <property type="match status" value="1"/>
</dbReference>
<dbReference type="InterPro" id="IPR036404">
    <property type="entry name" value="Jacalin-like_lectin_dom_sf"/>
</dbReference>
<feature type="non-terminal residue" evidence="2">
    <location>
        <position position="133"/>
    </location>
</feature>
<reference evidence="2 3" key="1">
    <citation type="journal article" date="2021" name="PeerJ">
        <title>Analysis of 44 Vibrio anguillarum genomes reveals high genetic diversity.</title>
        <authorList>
            <person name="Hansen M.J."/>
            <person name="Dalsgaard I."/>
        </authorList>
    </citation>
    <scope>NUCLEOTIDE SEQUENCE [LARGE SCALE GENOMIC DNA]</scope>
    <source>
        <strain evidence="2 3">17-16730-2A</strain>
    </source>
</reference>
<organism evidence="2 3">
    <name type="scientific">Vibrio anguillarum</name>
    <name type="common">Listonella anguillarum</name>
    <dbReference type="NCBI Taxonomy" id="55601"/>
    <lineage>
        <taxon>Bacteria</taxon>
        <taxon>Pseudomonadati</taxon>
        <taxon>Pseudomonadota</taxon>
        <taxon>Gammaproteobacteria</taxon>
        <taxon>Vibrionales</taxon>
        <taxon>Vibrionaceae</taxon>
        <taxon>Vibrio</taxon>
    </lineage>
</organism>
<accession>A0ABD4KVF8</accession>
<dbReference type="RefSeq" id="WP_327796312.1">
    <property type="nucleotide sequence ID" value="NZ_RDOM01000960.1"/>
</dbReference>
<dbReference type="InterPro" id="IPR035992">
    <property type="entry name" value="Ricin_B-like_lectins"/>
</dbReference>
<dbReference type="AlphaFoldDB" id="A0ABD4KVF8"/>
<evidence type="ECO:0000313" key="3">
    <source>
        <dbReference type="Proteomes" id="UP000722957"/>
    </source>
</evidence>
<evidence type="ECO:0000313" key="2">
    <source>
        <dbReference type="EMBL" id="MBF4275199.1"/>
    </source>
</evidence>